<protein>
    <submittedName>
        <fullName evidence="12">Cation transporter</fullName>
    </submittedName>
</protein>
<keyword evidence="5 9" id="KW-0812">Transmembrane</keyword>
<evidence type="ECO:0000256" key="9">
    <source>
        <dbReference type="SAM" id="Phobius"/>
    </source>
</evidence>
<proteinExistence type="inferred from homology"/>
<dbReference type="RefSeq" id="WP_129890909.1">
    <property type="nucleotide sequence ID" value="NZ_CP035758.1"/>
</dbReference>
<evidence type="ECO:0000256" key="3">
    <source>
        <dbReference type="ARBA" id="ARBA00022448"/>
    </source>
</evidence>
<evidence type="ECO:0000259" key="11">
    <source>
        <dbReference type="Pfam" id="PF16916"/>
    </source>
</evidence>
<evidence type="ECO:0000256" key="5">
    <source>
        <dbReference type="ARBA" id="ARBA00022692"/>
    </source>
</evidence>
<evidence type="ECO:0000313" key="12">
    <source>
        <dbReference type="EMBL" id="QBD79843.1"/>
    </source>
</evidence>
<dbReference type="KEGG" id="kbs:EPA93_29235"/>
<feature type="domain" description="Cation efflux protein transmembrane" evidence="10">
    <location>
        <begin position="11"/>
        <end position="204"/>
    </location>
</feature>
<evidence type="ECO:0000256" key="2">
    <source>
        <dbReference type="ARBA" id="ARBA00008114"/>
    </source>
</evidence>
<dbReference type="OrthoDB" id="9806522at2"/>
<dbReference type="GO" id="GO:0015093">
    <property type="term" value="F:ferrous iron transmembrane transporter activity"/>
    <property type="evidence" value="ECO:0007669"/>
    <property type="project" value="TreeGrafter"/>
</dbReference>
<dbReference type="Gene3D" id="1.20.1510.10">
    <property type="entry name" value="Cation efflux protein transmembrane domain"/>
    <property type="match status" value="1"/>
</dbReference>
<sequence>MKKHTGRFYIYLSIGAALVTMAAKFIGYWLTGSVGLFSDAAESVVNLVAALVALWALTLAARPADEEHAYGHTKSEYFSSGVEGALVLVAALVIIVEAIPRLFHPQPLEQVGLGLAFSVAGALINGVLAWFMLRAGKRQRSIALQADARHLFTDVWTTLGVLIGVILVTLTGWLVLDPIIALLVALNVIWTGIQLLRETGLGLLDTALPAEDLQQIHSILDSYRPQGVTFHALRTRRAGSRRFVSFHVLVPGSLSVQQGHGLCEEIELALHQALPETTIFTHLEPREDPVSFADQQLDRESSEETDPALPTPQTEQERRSHEKSTR</sequence>
<keyword evidence="7 9" id="KW-0472">Membrane</keyword>
<dbReference type="AlphaFoldDB" id="A0A4P6JWS5"/>
<accession>A0A4P6JWS5</accession>
<feature type="transmembrane region" description="Helical" evidence="9">
    <location>
        <begin position="82"/>
        <end position="99"/>
    </location>
</feature>
<dbReference type="Gene3D" id="3.30.70.1350">
    <property type="entry name" value="Cation efflux protein, cytoplasmic domain"/>
    <property type="match status" value="1"/>
</dbReference>
<feature type="compositionally biased region" description="Basic and acidic residues" evidence="8">
    <location>
        <begin position="315"/>
        <end position="326"/>
    </location>
</feature>
<dbReference type="Proteomes" id="UP000290365">
    <property type="component" value="Chromosome"/>
</dbReference>
<keyword evidence="4" id="KW-1003">Cell membrane</keyword>
<dbReference type="PANTHER" id="PTHR43840">
    <property type="entry name" value="MITOCHONDRIAL METAL TRANSPORTER 1-RELATED"/>
    <property type="match status" value="1"/>
</dbReference>
<feature type="domain" description="Cation efflux protein cytoplasmic" evidence="11">
    <location>
        <begin position="208"/>
        <end position="285"/>
    </location>
</feature>
<evidence type="ECO:0000256" key="1">
    <source>
        <dbReference type="ARBA" id="ARBA00004651"/>
    </source>
</evidence>
<evidence type="ECO:0000256" key="4">
    <source>
        <dbReference type="ARBA" id="ARBA00022475"/>
    </source>
</evidence>
<reference evidence="12 13" key="1">
    <citation type="submission" date="2019-01" db="EMBL/GenBank/DDBJ databases">
        <title>Ktedonosporobacter rubrisoli SCAWS-G2.</title>
        <authorList>
            <person name="Huang Y."/>
            <person name="Yan B."/>
        </authorList>
    </citation>
    <scope>NUCLEOTIDE SEQUENCE [LARGE SCALE GENOMIC DNA]</scope>
    <source>
        <strain evidence="12 13">SCAWS-G2</strain>
    </source>
</reference>
<dbReference type="InterPro" id="IPR027470">
    <property type="entry name" value="Cation_efflux_CTD"/>
</dbReference>
<evidence type="ECO:0000256" key="6">
    <source>
        <dbReference type="ARBA" id="ARBA00022989"/>
    </source>
</evidence>
<dbReference type="NCBIfam" id="TIGR01297">
    <property type="entry name" value="CDF"/>
    <property type="match status" value="1"/>
</dbReference>
<keyword evidence="13" id="KW-1185">Reference proteome</keyword>
<dbReference type="FunFam" id="3.30.70.1350:FF:000002">
    <property type="entry name" value="Ferrous-iron efflux pump FieF"/>
    <property type="match status" value="1"/>
</dbReference>
<dbReference type="GO" id="GO:0015086">
    <property type="term" value="F:cadmium ion transmembrane transporter activity"/>
    <property type="evidence" value="ECO:0007669"/>
    <property type="project" value="TreeGrafter"/>
</dbReference>
<dbReference type="Pfam" id="PF01545">
    <property type="entry name" value="Cation_efflux"/>
    <property type="match status" value="1"/>
</dbReference>
<feature type="transmembrane region" description="Helical" evidence="9">
    <location>
        <begin position="111"/>
        <end position="133"/>
    </location>
</feature>
<keyword evidence="6 9" id="KW-1133">Transmembrane helix</keyword>
<feature type="transmembrane region" description="Helical" evidence="9">
    <location>
        <begin position="154"/>
        <end position="173"/>
    </location>
</feature>
<comment type="similarity">
    <text evidence="2">Belongs to the cation diffusion facilitator (CDF) transporter (TC 2.A.4) family.</text>
</comment>
<dbReference type="Pfam" id="PF16916">
    <property type="entry name" value="ZT_dimer"/>
    <property type="match status" value="1"/>
</dbReference>
<evidence type="ECO:0000256" key="7">
    <source>
        <dbReference type="ARBA" id="ARBA00023136"/>
    </source>
</evidence>
<name>A0A4P6JWS5_KTERU</name>
<evidence type="ECO:0000256" key="8">
    <source>
        <dbReference type="SAM" id="MobiDB-lite"/>
    </source>
</evidence>
<dbReference type="GO" id="GO:0006882">
    <property type="term" value="P:intracellular zinc ion homeostasis"/>
    <property type="evidence" value="ECO:0007669"/>
    <property type="project" value="TreeGrafter"/>
</dbReference>
<evidence type="ECO:0000313" key="13">
    <source>
        <dbReference type="Proteomes" id="UP000290365"/>
    </source>
</evidence>
<dbReference type="GO" id="GO:0015341">
    <property type="term" value="F:zinc efflux antiporter activity"/>
    <property type="evidence" value="ECO:0007669"/>
    <property type="project" value="TreeGrafter"/>
</dbReference>
<gene>
    <name evidence="12" type="ORF">EPA93_29235</name>
</gene>
<feature type="transmembrane region" description="Helical" evidence="9">
    <location>
        <begin position="43"/>
        <end position="61"/>
    </location>
</feature>
<dbReference type="PANTHER" id="PTHR43840:SF15">
    <property type="entry name" value="MITOCHONDRIAL METAL TRANSPORTER 1-RELATED"/>
    <property type="match status" value="1"/>
</dbReference>
<dbReference type="InterPro" id="IPR036837">
    <property type="entry name" value="Cation_efflux_CTD_sf"/>
</dbReference>
<dbReference type="EMBL" id="CP035758">
    <property type="protein sequence ID" value="QBD79843.1"/>
    <property type="molecule type" value="Genomic_DNA"/>
</dbReference>
<dbReference type="InterPro" id="IPR050291">
    <property type="entry name" value="CDF_Transporter"/>
</dbReference>
<feature type="transmembrane region" description="Helical" evidence="9">
    <location>
        <begin position="9"/>
        <end position="31"/>
    </location>
</feature>
<dbReference type="InterPro" id="IPR058533">
    <property type="entry name" value="Cation_efflux_TM"/>
</dbReference>
<dbReference type="InterPro" id="IPR002524">
    <property type="entry name" value="Cation_efflux"/>
</dbReference>
<feature type="region of interest" description="Disordered" evidence="8">
    <location>
        <begin position="284"/>
        <end position="326"/>
    </location>
</feature>
<dbReference type="SUPFAM" id="SSF160240">
    <property type="entry name" value="Cation efflux protein cytoplasmic domain-like"/>
    <property type="match status" value="1"/>
</dbReference>
<evidence type="ECO:0000259" key="10">
    <source>
        <dbReference type="Pfam" id="PF01545"/>
    </source>
</evidence>
<comment type="subcellular location">
    <subcellularLocation>
        <location evidence="1">Cell membrane</location>
        <topology evidence="1">Multi-pass membrane protein</topology>
    </subcellularLocation>
</comment>
<dbReference type="GO" id="GO:0005886">
    <property type="term" value="C:plasma membrane"/>
    <property type="evidence" value="ECO:0007669"/>
    <property type="project" value="UniProtKB-SubCell"/>
</dbReference>
<dbReference type="InterPro" id="IPR027469">
    <property type="entry name" value="Cation_efflux_TMD_sf"/>
</dbReference>
<keyword evidence="3" id="KW-0813">Transport</keyword>
<dbReference type="SUPFAM" id="SSF161111">
    <property type="entry name" value="Cation efflux protein transmembrane domain-like"/>
    <property type="match status" value="1"/>
</dbReference>
<organism evidence="12 13">
    <name type="scientific">Ktedonosporobacter rubrisoli</name>
    <dbReference type="NCBI Taxonomy" id="2509675"/>
    <lineage>
        <taxon>Bacteria</taxon>
        <taxon>Bacillati</taxon>
        <taxon>Chloroflexota</taxon>
        <taxon>Ktedonobacteria</taxon>
        <taxon>Ktedonobacterales</taxon>
        <taxon>Ktedonosporobacteraceae</taxon>
        <taxon>Ktedonosporobacter</taxon>
    </lineage>
</organism>